<dbReference type="GeneID" id="826442"/>
<dbReference type="Araport" id="AT4G08730"/>
<sequence>MEGFTNFLQVMETKVDLLARKVDLLTSKMDLCATNVDLLTSKMNLCATNSDLKAMLTSMKGKNVPAKKTLAMAASDSEDSSDSSSSDDIELCFRFLIKIVIQLRPSYFIIIFAYIDLKEGANKALELNGSDMAGKELVVKTALLMRDSYLGYSCNGGIGGRFGGRFGSVGGIFGGGRCGGLGQYYAQV</sequence>
<dbReference type="KEGG" id="ath:AT4G08730"/>
<dbReference type="EMBL" id="CACRSJ010000109">
    <property type="protein sequence ID" value="VYS62036.1"/>
    <property type="molecule type" value="Genomic_DNA"/>
</dbReference>
<organism evidence="2 4">
    <name type="scientific">Arabidopsis thaliana</name>
    <name type="common">Mouse-ear cress</name>
    <dbReference type="NCBI Taxonomy" id="3702"/>
    <lineage>
        <taxon>Eukaryota</taxon>
        <taxon>Viridiplantae</taxon>
        <taxon>Streptophyta</taxon>
        <taxon>Embryophyta</taxon>
        <taxon>Tracheophyta</taxon>
        <taxon>Spermatophyta</taxon>
        <taxon>Magnoliopsida</taxon>
        <taxon>eudicotyledons</taxon>
        <taxon>Gunneridae</taxon>
        <taxon>Pentapetalae</taxon>
        <taxon>rosids</taxon>
        <taxon>malvids</taxon>
        <taxon>Brassicales</taxon>
        <taxon>Brassicaceae</taxon>
        <taxon>Camelineae</taxon>
        <taxon>Arabidopsis</taxon>
    </lineage>
</organism>
<dbReference type="AlphaFoldDB" id="A0A178V6H7"/>
<evidence type="ECO:0000313" key="2">
    <source>
        <dbReference type="EMBL" id="OAP00563.1"/>
    </source>
</evidence>
<dbReference type="Proteomes" id="UP000078284">
    <property type="component" value="Chromosome 4"/>
</dbReference>
<reference evidence="3 5" key="3">
    <citation type="submission" date="2019-11" db="EMBL/GenBank/DDBJ databases">
        <authorList>
            <person name="Jiao W.-B."/>
            <person name="Schneeberger K."/>
        </authorList>
    </citation>
    <scope>NUCLEOTIDE SEQUENCE [LARGE SCALE GENOMIC DNA]</scope>
    <source>
        <strain evidence="5">cv. An-1</strain>
    </source>
</reference>
<reference evidence="2" key="2">
    <citation type="submission" date="2016-03" db="EMBL/GenBank/DDBJ databases">
        <title>Full-length assembly of Arabidopsis thaliana Ler reveals the complement of translocations and inversions.</title>
        <authorList>
            <person name="Zapata L."/>
            <person name="Schneeberger K."/>
            <person name="Ossowski S."/>
        </authorList>
    </citation>
    <scope>NUCLEOTIDE SEQUENCE [LARGE SCALE GENOMIC DNA]</scope>
    <source>
        <tissue evidence="2">Leaf</tissue>
    </source>
</reference>
<gene>
    <name evidence="1" type="ordered locus">At4g08730</name>
    <name evidence="2" type="ordered locus">AXX17_At4g09920</name>
    <name evidence="3" type="ORF">AN1_LOCUS17464</name>
</gene>
<dbReference type="EMBL" id="LUHQ01000004">
    <property type="protein sequence ID" value="OAP00563.1"/>
    <property type="molecule type" value="Genomic_DNA"/>
</dbReference>
<evidence type="ECO:0000313" key="3">
    <source>
        <dbReference type="EMBL" id="VYS62036.1"/>
    </source>
</evidence>
<dbReference type="ExpressionAtlas" id="A0A178V6H7">
    <property type="expression patterns" value="baseline and differential"/>
</dbReference>
<evidence type="ECO:0000313" key="4">
    <source>
        <dbReference type="Proteomes" id="UP000078284"/>
    </source>
</evidence>
<accession>A0A178V6H7</accession>
<proteinExistence type="predicted"/>
<reference evidence="4" key="1">
    <citation type="journal article" date="2016" name="Proc. Natl. Acad. Sci. U.S.A.">
        <title>Chromosome-level assembly of Arabidopsis thaliana Ler reveals the extent of translocation and inversion polymorphisms.</title>
        <authorList>
            <person name="Zapata L."/>
            <person name="Ding J."/>
            <person name="Willing E.M."/>
            <person name="Hartwig B."/>
            <person name="Bezdan D."/>
            <person name="Jiao W.B."/>
            <person name="Patel V."/>
            <person name="Velikkakam James G."/>
            <person name="Koornneef M."/>
            <person name="Ossowski S."/>
            <person name="Schneeberger K."/>
        </authorList>
    </citation>
    <scope>NUCLEOTIDE SEQUENCE [LARGE SCALE GENOMIC DNA]</scope>
    <source>
        <strain evidence="4">cv. Landsberg erecta</strain>
    </source>
</reference>
<dbReference type="Proteomes" id="UP000426265">
    <property type="component" value="Unassembled WGS sequence"/>
</dbReference>
<name>A0A178V6H7_ARATH</name>
<evidence type="ECO:0008006" key="6">
    <source>
        <dbReference type="Google" id="ProtNLM"/>
    </source>
</evidence>
<evidence type="ECO:0000313" key="1">
    <source>
        <dbReference type="Araport" id="AT4G08730"/>
    </source>
</evidence>
<evidence type="ECO:0000313" key="5">
    <source>
        <dbReference type="Proteomes" id="UP000426265"/>
    </source>
</evidence>
<protein>
    <recommendedName>
        <fullName evidence="6">RNA-binding (RRM/RBD/RNP motifs) family protein</fullName>
    </recommendedName>
</protein>